<dbReference type="SMART" id="SM00271">
    <property type="entry name" value="DnaJ"/>
    <property type="match status" value="1"/>
</dbReference>
<keyword evidence="6" id="KW-1185">Reference proteome</keyword>
<dbReference type="PANTHER" id="PTHR44825">
    <property type="match status" value="1"/>
</dbReference>
<dbReference type="Pfam" id="PF00226">
    <property type="entry name" value="DnaJ"/>
    <property type="match status" value="1"/>
</dbReference>
<evidence type="ECO:0000256" key="2">
    <source>
        <dbReference type="SAM" id="Phobius"/>
    </source>
</evidence>
<dbReference type="InterPro" id="IPR001623">
    <property type="entry name" value="DnaJ_domain"/>
</dbReference>
<dbReference type="InterPro" id="IPR052763">
    <property type="entry name" value="DnaJ_C4"/>
</dbReference>
<dbReference type="PANTHER" id="PTHR44825:SF1">
    <property type="entry name" value="DNAJ HOMOLOG SUBFAMILY C MEMBER 4"/>
    <property type="match status" value="1"/>
</dbReference>
<feature type="compositionally biased region" description="Basic and acidic residues" evidence="1">
    <location>
        <begin position="407"/>
        <end position="421"/>
    </location>
</feature>
<dbReference type="EMBL" id="LSRX01000467">
    <property type="protein sequence ID" value="OLP96427.1"/>
    <property type="molecule type" value="Genomic_DNA"/>
</dbReference>
<dbReference type="InterPro" id="IPR009081">
    <property type="entry name" value="PP-bd_ACP"/>
</dbReference>
<keyword evidence="2" id="KW-1133">Transmembrane helix</keyword>
<dbReference type="CDD" id="cd06257">
    <property type="entry name" value="DnaJ"/>
    <property type="match status" value="1"/>
</dbReference>
<comment type="caution">
    <text evidence="5">The sequence shown here is derived from an EMBL/GenBank/DDBJ whole genome shotgun (WGS) entry which is preliminary data.</text>
</comment>
<accession>A0A1Q9DML6</accession>
<feature type="compositionally biased region" description="Low complexity" evidence="1">
    <location>
        <begin position="587"/>
        <end position="613"/>
    </location>
</feature>
<keyword evidence="2" id="KW-0472">Membrane</keyword>
<reference evidence="5 6" key="1">
    <citation type="submission" date="2016-02" db="EMBL/GenBank/DDBJ databases">
        <title>Genome analysis of coral dinoflagellate symbionts highlights evolutionary adaptations to a symbiotic lifestyle.</title>
        <authorList>
            <person name="Aranda M."/>
            <person name="Li Y."/>
            <person name="Liew Y.J."/>
            <person name="Baumgarten S."/>
            <person name="Simakov O."/>
            <person name="Wilson M."/>
            <person name="Piel J."/>
            <person name="Ashoor H."/>
            <person name="Bougouffa S."/>
            <person name="Bajic V.B."/>
            <person name="Ryu T."/>
            <person name="Ravasi T."/>
            <person name="Bayer T."/>
            <person name="Micklem G."/>
            <person name="Kim H."/>
            <person name="Bhak J."/>
            <person name="Lajeunesse T.C."/>
            <person name="Voolstra C.R."/>
        </authorList>
    </citation>
    <scope>NUCLEOTIDE SEQUENCE [LARGE SCALE GENOMIC DNA]</scope>
    <source>
        <strain evidence="5 6">CCMP2467</strain>
    </source>
</reference>
<feature type="region of interest" description="Disordered" evidence="1">
    <location>
        <begin position="566"/>
        <end position="648"/>
    </location>
</feature>
<feature type="compositionally biased region" description="Basic and acidic residues" evidence="1">
    <location>
        <begin position="990"/>
        <end position="1013"/>
    </location>
</feature>
<evidence type="ECO:0008006" key="7">
    <source>
        <dbReference type="Google" id="ProtNLM"/>
    </source>
</evidence>
<organism evidence="5 6">
    <name type="scientific">Symbiodinium microadriaticum</name>
    <name type="common">Dinoflagellate</name>
    <name type="synonym">Zooxanthella microadriatica</name>
    <dbReference type="NCBI Taxonomy" id="2951"/>
    <lineage>
        <taxon>Eukaryota</taxon>
        <taxon>Sar</taxon>
        <taxon>Alveolata</taxon>
        <taxon>Dinophyceae</taxon>
        <taxon>Suessiales</taxon>
        <taxon>Symbiodiniaceae</taxon>
        <taxon>Symbiodinium</taxon>
    </lineage>
</organism>
<keyword evidence="2" id="KW-0812">Transmembrane</keyword>
<sequence length="1077" mass="119455">MQTSHAPQHSQRAPAMIRQRRSILSALIFVPFASVAWHAWSFTGAWSSYRGGAGTTGKPLTARASQEDPYTVLGLPPGTVDEDAVRTAFRRLAKVYHPDVPQTGDIMKFQEIQTAAQQLITGRAPGAAWDASSLENLFTGSSTHIYSSAAQRPPSTAHQPLQQADFASTRNGRVDIAYCASMRDSSLRKTARLDRITLQASPETLSRVQRVLTEMSGTTAEPSMPLPMVGFILEGHTHSIGEQQVANIAMALEKEFGIELLTILAGTWINFPMPVELQTVKDLADFIESKLVQQEGHSIKIAYETGKVSLDSRPFQHGRQGSARVPASVGGDFPGMSEESESSESSESSSSDSDGTRSEEGEEGEAAEAPGSDDAPERADPKAVVLETEEGDDLYPEYPDDESEGGEAIRTRTAIMKERAAKKAASTMSLSRGWTRRTSGAESPRSPRSPGRDWADGGDSFSPKRSDKEPSDAGDFPGGDPSPRRGKFRLCGCGVLSRFRACWRQRCGACSRRVARCCRPCVRFFRLLSWLWSGFESRCKPVACAIRCLCCPLVLLLAISRCCCGSSDSDEPTSTSRSKPVRKKSARSMSRGFSRSGSMAAGRTSSMSRSGTSIRFSQGPSHQPKSTIKATHPRLPQAEQVQKKASARERFRELRREMTSDAAEPAELEMPQHGTGTLQRGQSGLRASKSFMAKALARGDSSFSEAPEPTGLAALDWTAWLPWNWGSTYEVWKESRIEMWANLDKILDEMDKEDQSKVTDVMRSPLQRKYVRAWRIFIFAYWDPFLDLLPTWKTAVAILISSLMIIPISGFVVASVLLVSSLLRNMEYVEGDCQIEALPDAFVTKKGVVTEVTGTYLIRRFYDASAERTEGFVLQPCHISVPCEHEDIALTGFLEREKCDKFRIWAWRDPVTCYYHQDDEYGSAGRDLLCLSRPSDLQEEIFGVVIAGAAVLVAILIVIVVLIRRALDRREAQKFQEEWERQLEKQRAEAEEREKEEEARRQKEENQRQADAHEEMEDIDDKDWGPDKSKSLSKQNTRLTLTMLHQATQSESFSVSLAPSESVLQSGRTRFVSAPPV</sequence>
<feature type="compositionally biased region" description="Polar residues" evidence="1">
    <location>
        <begin position="1051"/>
        <end position="1068"/>
    </location>
</feature>
<name>A0A1Q9DML6_SYMMI</name>
<feature type="domain" description="J" evidence="4">
    <location>
        <begin position="68"/>
        <end position="133"/>
    </location>
</feature>
<feature type="transmembrane region" description="Helical" evidence="2">
    <location>
        <begin position="796"/>
        <end position="819"/>
    </location>
</feature>
<dbReference type="PROSITE" id="PS50075">
    <property type="entry name" value="CARRIER"/>
    <property type="match status" value="1"/>
</dbReference>
<feature type="region of interest" description="Disordered" evidence="1">
    <location>
        <begin position="312"/>
        <end position="481"/>
    </location>
</feature>
<evidence type="ECO:0000256" key="1">
    <source>
        <dbReference type="SAM" id="MobiDB-lite"/>
    </source>
</evidence>
<feature type="compositionally biased region" description="Polar residues" evidence="1">
    <location>
        <begin position="426"/>
        <end position="441"/>
    </location>
</feature>
<feature type="domain" description="Carrier" evidence="3">
    <location>
        <begin position="202"/>
        <end position="291"/>
    </location>
</feature>
<dbReference type="Proteomes" id="UP000186817">
    <property type="component" value="Unassembled WGS sequence"/>
</dbReference>
<gene>
    <name evidence="5" type="ORF">AK812_SmicGene21333</name>
</gene>
<feature type="region of interest" description="Disordered" evidence="1">
    <location>
        <begin position="990"/>
        <end position="1036"/>
    </location>
</feature>
<feature type="region of interest" description="Disordered" evidence="1">
    <location>
        <begin position="1051"/>
        <end position="1077"/>
    </location>
</feature>
<evidence type="ECO:0000313" key="6">
    <source>
        <dbReference type="Proteomes" id="UP000186817"/>
    </source>
</evidence>
<evidence type="ECO:0000313" key="5">
    <source>
        <dbReference type="EMBL" id="OLP96427.1"/>
    </source>
</evidence>
<feature type="transmembrane region" description="Helical" evidence="2">
    <location>
        <begin position="941"/>
        <end position="963"/>
    </location>
</feature>
<dbReference type="InterPro" id="IPR036869">
    <property type="entry name" value="J_dom_sf"/>
</dbReference>
<dbReference type="SUPFAM" id="SSF46565">
    <property type="entry name" value="Chaperone J-domain"/>
    <property type="match status" value="1"/>
</dbReference>
<dbReference type="PROSITE" id="PS50076">
    <property type="entry name" value="DNAJ_2"/>
    <property type="match status" value="1"/>
</dbReference>
<feature type="transmembrane region" description="Helical" evidence="2">
    <location>
        <begin position="21"/>
        <end position="40"/>
    </location>
</feature>
<feature type="compositionally biased region" description="Acidic residues" evidence="1">
    <location>
        <begin position="387"/>
        <end position="405"/>
    </location>
</feature>
<evidence type="ECO:0000259" key="3">
    <source>
        <dbReference type="PROSITE" id="PS50075"/>
    </source>
</evidence>
<dbReference type="OrthoDB" id="10250354at2759"/>
<dbReference type="AlphaFoldDB" id="A0A1Q9DML6"/>
<evidence type="ECO:0000259" key="4">
    <source>
        <dbReference type="PROSITE" id="PS50076"/>
    </source>
</evidence>
<feature type="compositionally biased region" description="Polar residues" evidence="1">
    <location>
        <begin position="614"/>
        <end position="629"/>
    </location>
</feature>
<proteinExistence type="predicted"/>
<dbReference type="Gene3D" id="1.10.287.110">
    <property type="entry name" value="DnaJ domain"/>
    <property type="match status" value="1"/>
</dbReference>
<protein>
    <recommendedName>
        <fullName evidence="7">J domain-containing protein</fullName>
    </recommendedName>
</protein>
<feature type="compositionally biased region" description="Basic and acidic residues" evidence="1">
    <location>
        <begin position="462"/>
        <end position="471"/>
    </location>
</feature>